<dbReference type="RefSeq" id="WP_309560878.1">
    <property type="nucleotide sequence ID" value="NZ_JAVJIU010000002.1"/>
</dbReference>
<dbReference type="EMBL" id="JAVJIU010000002">
    <property type="protein sequence ID" value="MDR5589993.1"/>
    <property type="molecule type" value="Genomic_DNA"/>
</dbReference>
<dbReference type="PRINTS" id="PR00411">
    <property type="entry name" value="PNDRDTASEI"/>
</dbReference>
<keyword evidence="6 12" id="KW-0560">Oxidoreductase</keyword>
<evidence type="ECO:0000256" key="5">
    <source>
        <dbReference type="ARBA" id="ARBA00022946"/>
    </source>
</evidence>
<keyword evidence="9" id="KW-0812">Transmembrane</keyword>
<name>A0ABU1EP54_9FLAO</name>
<dbReference type="InterPro" id="IPR054585">
    <property type="entry name" value="NDH2-like_C"/>
</dbReference>
<keyword evidence="7" id="KW-0520">NAD</keyword>
<dbReference type="PRINTS" id="PR00368">
    <property type="entry name" value="FADPNR"/>
</dbReference>
<feature type="transmembrane region" description="Helical" evidence="9">
    <location>
        <begin position="371"/>
        <end position="391"/>
    </location>
</feature>
<evidence type="ECO:0000259" key="11">
    <source>
        <dbReference type="Pfam" id="PF22366"/>
    </source>
</evidence>
<evidence type="ECO:0000256" key="4">
    <source>
        <dbReference type="ARBA" id="ARBA00022827"/>
    </source>
</evidence>
<keyword evidence="9" id="KW-1133">Transmembrane helix</keyword>
<feature type="domain" description="FAD/NAD(P)-binding" evidence="10">
    <location>
        <begin position="10"/>
        <end position="329"/>
    </location>
</feature>
<protein>
    <recommendedName>
        <fullName evidence="2">NADH:ubiquinone reductase (non-electrogenic)</fullName>
        <ecNumber evidence="2">1.6.5.9</ecNumber>
    </recommendedName>
</protein>
<organism evidence="12 13">
    <name type="scientific">Christiangramia sediminicola</name>
    <dbReference type="NCBI Taxonomy" id="3073267"/>
    <lineage>
        <taxon>Bacteria</taxon>
        <taxon>Pseudomonadati</taxon>
        <taxon>Bacteroidota</taxon>
        <taxon>Flavobacteriia</taxon>
        <taxon>Flavobacteriales</taxon>
        <taxon>Flavobacteriaceae</taxon>
        <taxon>Christiangramia</taxon>
    </lineage>
</organism>
<gene>
    <name evidence="12" type="ORF">RE431_05050</name>
</gene>
<comment type="similarity">
    <text evidence="1">Belongs to the NADH dehydrogenase family.</text>
</comment>
<evidence type="ECO:0000256" key="7">
    <source>
        <dbReference type="ARBA" id="ARBA00023027"/>
    </source>
</evidence>
<comment type="catalytic activity">
    <reaction evidence="8">
        <text>a quinone + NADH + H(+) = a quinol + NAD(+)</text>
        <dbReference type="Rhea" id="RHEA:46160"/>
        <dbReference type="ChEBI" id="CHEBI:15378"/>
        <dbReference type="ChEBI" id="CHEBI:24646"/>
        <dbReference type="ChEBI" id="CHEBI:57540"/>
        <dbReference type="ChEBI" id="CHEBI:57945"/>
        <dbReference type="ChEBI" id="CHEBI:132124"/>
        <dbReference type="EC" id="1.6.5.9"/>
    </reaction>
</comment>
<keyword evidence="3" id="KW-0285">Flavoprotein</keyword>
<accession>A0ABU1EP54</accession>
<dbReference type="InterPro" id="IPR045024">
    <property type="entry name" value="NDH-2"/>
</dbReference>
<dbReference type="SUPFAM" id="SSF51905">
    <property type="entry name" value="FAD/NAD(P)-binding domain"/>
    <property type="match status" value="1"/>
</dbReference>
<keyword evidence="9" id="KW-0472">Membrane</keyword>
<sequence>MNIPRTDLPRVVIIGGGFAGMALARKILKEDMQMVLLDRHNYHTFQPLLYQVSTSGLEPDSIAYPLRKITRSSKKCFFRLAEVQSISAEKNTVHTSIGDLVYDYLVIATGSKTNFFGNDSIEEHGMWMKTVPQALNIRSLILENLEQATITEDPERRKALLNFVLAGAGPTGVELSGAIAELRNHIVPKDYPDLNPNEMNIHLLEGLDRVLPPMSEHASKKAHEMLEELGVKIHLNTMVENYDGHLVKTNTDLAIKTETFIWSAGVTGAPVKGLNASALVEKANRYEVNAFNQVNGYENIFAIGDIALMKTEEFPKGHPMVAQPAIQQGKHLAKNIKHLIRGEKLEAFDYFDKGTMATVGRNRAVVDLHKWKFSGFLAWFVWMFVHLWFLVGFRNRTVTFFNWIYNYVNFDKAARLIIRPFKGQEENMRMDEEKV</sequence>
<feature type="domain" description="External alternative NADH-ubiquinone oxidoreductase-like C-terminal" evidence="11">
    <location>
        <begin position="353"/>
        <end position="406"/>
    </location>
</feature>
<evidence type="ECO:0000313" key="13">
    <source>
        <dbReference type="Proteomes" id="UP001257234"/>
    </source>
</evidence>
<evidence type="ECO:0000256" key="6">
    <source>
        <dbReference type="ARBA" id="ARBA00023002"/>
    </source>
</evidence>
<dbReference type="InterPro" id="IPR023753">
    <property type="entry name" value="FAD/NAD-binding_dom"/>
</dbReference>
<dbReference type="InterPro" id="IPR036188">
    <property type="entry name" value="FAD/NAD-bd_sf"/>
</dbReference>
<evidence type="ECO:0000256" key="2">
    <source>
        <dbReference type="ARBA" id="ARBA00012637"/>
    </source>
</evidence>
<dbReference type="PANTHER" id="PTHR43706:SF47">
    <property type="entry name" value="EXTERNAL NADH-UBIQUINONE OXIDOREDUCTASE 1, MITOCHONDRIAL-RELATED"/>
    <property type="match status" value="1"/>
</dbReference>
<evidence type="ECO:0000259" key="10">
    <source>
        <dbReference type="Pfam" id="PF07992"/>
    </source>
</evidence>
<dbReference type="Pfam" id="PF22366">
    <property type="entry name" value="NDH2_C"/>
    <property type="match status" value="1"/>
</dbReference>
<evidence type="ECO:0000256" key="3">
    <source>
        <dbReference type="ARBA" id="ARBA00022630"/>
    </source>
</evidence>
<proteinExistence type="inferred from homology"/>
<dbReference type="Gene3D" id="3.50.50.100">
    <property type="match status" value="1"/>
</dbReference>
<keyword evidence="13" id="KW-1185">Reference proteome</keyword>
<keyword evidence="4" id="KW-0274">FAD</keyword>
<comment type="caution">
    <text evidence="12">The sequence shown here is derived from an EMBL/GenBank/DDBJ whole genome shotgun (WGS) entry which is preliminary data.</text>
</comment>
<dbReference type="GO" id="GO:0016491">
    <property type="term" value="F:oxidoreductase activity"/>
    <property type="evidence" value="ECO:0007669"/>
    <property type="project" value="UniProtKB-KW"/>
</dbReference>
<dbReference type="Proteomes" id="UP001257234">
    <property type="component" value="Unassembled WGS sequence"/>
</dbReference>
<reference evidence="13" key="1">
    <citation type="submission" date="2023-07" db="EMBL/GenBank/DDBJ databases">
        <title>Christiangramia sp. SM2212., a novel bacterium of the family Flavobacteriaceae isolated from the sea sediment.</title>
        <authorList>
            <person name="Wang J."/>
            <person name="Zhang X."/>
        </authorList>
    </citation>
    <scope>NUCLEOTIDE SEQUENCE [LARGE SCALE GENOMIC DNA]</scope>
    <source>
        <strain evidence="13">SM2212</strain>
    </source>
</reference>
<dbReference type="Pfam" id="PF07992">
    <property type="entry name" value="Pyr_redox_2"/>
    <property type="match status" value="1"/>
</dbReference>
<dbReference type="EC" id="1.6.5.9" evidence="2"/>
<evidence type="ECO:0000256" key="8">
    <source>
        <dbReference type="ARBA" id="ARBA00047599"/>
    </source>
</evidence>
<evidence type="ECO:0000313" key="12">
    <source>
        <dbReference type="EMBL" id="MDR5589993.1"/>
    </source>
</evidence>
<keyword evidence="5" id="KW-0809">Transit peptide</keyword>
<evidence type="ECO:0000256" key="9">
    <source>
        <dbReference type="SAM" id="Phobius"/>
    </source>
</evidence>
<evidence type="ECO:0000256" key="1">
    <source>
        <dbReference type="ARBA" id="ARBA00005272"/>
    </source>
</evidence>
<dbReference type="PANTHER" id="PTHR43706">
    <property type="entry name" value="NADH DEHYDROGENASE"/>
    <property type="match status" value="1"/>
</dbReference>